<dbReference type="PIRSF" id="PIRSF017205">
    <property type="entry name" value="ERO1"/>
    <property type="match status" value="1"/>
</dbReference>
<evidence type="ECO:0000256" key="12">
    <source>
        <dbReference type="ARBA" id="ARBA00023136"/>
    </source>
</evidence>
<dbReference type="GO" id="GO:0016972">
    <property type="term" value="F:thiol oxidase activity"/>
    <property type="evidence" value="ECO:0007669"/>
    <property type="project" value="InterPro"/>
</dbReference>
<evidence type="ECO:0000256" key="1">
    <source>
        <dbReference type="ARBA" id="ARBA00001974"/>
    </source>
</evidence>
<keyword evidence="13 18" id="KW-1015">Disulfide bond</keyword>
<comment type="subunit">
    <text evidence="4">May function both as a monomer and a homodimer.</text>
</comment>
<keyword evidence="5" id="KW-0813">Transport</keyword>
<keyword evidence="9 17" id="KW-0274">FAD</keyword>
<gene>
    <name evidence="21" type="ORF">CRHIZ90672A_00017672</name>
</gene>
<dbReference type="InterPro" id="IPR037192">
    <property type="entry name" value="ERO1-like_sf"/>
</dbReference>
<dbReference type="InterPro" id="IPR007266">
    <property type="entry name" value="Ero1"/>
</dbReference>
<feature type="binding site" evidence="17">
    <location>
        <position position="275"/>
    </location>
    <ligand>
        <name>FAD</name>
        <dbReference type="ChEBI" id="CHEBI:57692"/>
    </ligand>
</feature>
<feature type="binding site" evidence="17">
    <location>
        <position position="304"/>
    </location>
    <ligand>
        <name>FAD</name>
        <dbReference type="ChEBI" id="CHEBI:57692"/>
    </ligand>
</feature>
<feature type="compositionally biased region" description="Basic and acidic residues" evidence="19">
    <location>
        <begin position="540"/>
        <end position="563"/>
    </location>
</feature>
<evidence type="ECO:0000256" key="18">
    <source>
        <dbReference type="PIRSR" id="PIRSR017205-3"/>
    </source>
</evidence>
<accession>A0A9N9V4F4</accession>
<dbReference type="EMBL" id="CABFNQ020000489">
    <property type="protein sequence ID" value="CAH0016841.1"/>
    <property type="molecule type" value="Genomic_DNA"/>
</dbReference>
<feature type="binding site" evidence="17">
    <location>
        <position position="199"/>
    </location>
    <ligand>
        <name>FAD</name>
        <dbReference type="ChEBI" id="CHEBI:57692"/>
    </ligand>
</feature>
<keyword evidence="12" id="KW-0472">Membrane</keyword>
<evidence type="ECO:0000313" key="22">
    <source>
        <dbReference type="Proteomes" id="UP000696573"/>
    </source>
</evidence>
<keyword evidence="14" id="KW-0325">Glycoprotein</keyword>
<feature type="chain" id="PRO_5040105589" description="Endoplasmic oxidoreductin-1" evidence="20">
    <location>
        <begin position="23"/>
        <end position="634"/>
    </location>
</feature>
<keyword evidence="11" id="KW-0560">Oxidoreductase</keyword>
<evidence type="ECO:0000256" key="4">
    <source>
        <dbReference type="ARBA" id="ARBA00011802"/>
    </source>
</evidence>
<feature type="region of interest" description="Disordered" evidence="19">
    <location>
        <begin position="464"/>
        <end position="565"/>
    </location>
</feature>
<reference evidence="21" key="1">
    <citation type="submission" date="2021-10" db="EMBL/GenBank/DDBJ databases">
        <authorList>
            <person name="Piombo E."/>
        </authorList>
    </citation>
    <scope>NUCLEOTIDE SEQUENCE</scope>
</reference>
<keyword evidence="22" id="KW-1185">Reference proteome</keyword>
<feature type="signal peptide" evidence="20">
    <location>
        <begin position="1"/>
        <end position="22"/>
    </location>
</feature>
<evidence type="ECO:0000256" key="11">
    <source>
        <dbReference type="ARBA" id="ARBA00023002"/>
    </source>
</evidence>
<comment type="cofactor">
    <cofactor evidence="1 17">
        <name>FAD</name>
        <dbReference type="ChEBI" id="CHEBI:57692"/>
    </cofactor>
</comment>
<keyword evidence="15" id="KW-0676">Redox-active center</keyword>
<comment type="caution">
    <text evidence="21">The sequence shown here is derived from an EMBL/GenBank/DDBJ whole genome shotgun (WGS) entry which is preliminary data.</text>
</comment>
<feature type="binding site" evidence="17">
    <location>
        <position position="186"/>
    </location>
    <ligand>
        <name>FAD</name>
        <dbReference type="ChEBI" id="CHEBI:57692"/>
    </ligand>
</feature>
<dbReference type="GO" id="GO:0005789">
    <property type="term" value="C:endoplasmic reticulum membrane"/>
    <property type="evidence" value="ECO:0007669"/>
    <property type="project" value="UniProtKB-SubCell"/>
</dbReference>
<organism evidence="21 22">
    <name type="scientific">Clonostachys rhizophaga</name>
    <dbReference type="NCBI Taxonomy" id="160324"/>
    <lineage>
        <taxon>Eukaryota</taxon>
        <taxon>Fungi</taxon>
        <taxon>Dikarya</taxon>
        <taxon>Ascomycota</taxon>
        <taxon>Pezizomycotina</taxon>
        <taxon>Sordariomycetes</taxon>
        <taxon>Hypocreomycetidae</taxon>
        <taxon>Hypocreales</taxon>
        <taxon>Bionectriaceae</taxon>
        <taxon>Clonostachys</taxon>
    </lineage>
</organism>
<evidence type="ECO:0000256" key="9">
    <source>
        <dbReference type="ARBA" id="ARBA00022827"/>
    </source>
</evidence>
<evidence type="ECO:0000256" key="10">
    <source>
        <dbReference type="ARBA" id="ARBA00022982"/>
    </source>
</evidence>
<feature type="binding site" evidence="17">
    <location>
        <position position="272"/>
    </location>
    <ligand>
        <name>FAD</name>
        <dbReference type="ChEBI" id="CHEBI:57692"/>
    </ligand>
</feature>
<evidence type="ECO:0000256" key="5">
    <source>
        <dbReference type="ARBA" id="ARBA00022448"/>
    </source>
</evidence>
<dbReference type="GO" id="GO:0015035">
    <property type="term" value="F:protein-disulfide reductase activity"/>
    <property type="evidence" value="ECO:0007669"/>
    <property type="project" value="InterPro"/>
</dbReference>
<evidence type="ECO:0000256" key="13">
    <source>
        <dbReference type="ARBA" id="ARBA00023157"/>
    </source>
</evidence>
<evidence type="ECO:0000256" key="19">
    <source>
        <dbReference type="SAM" id="MobiDB-lite"/>
    </source>
</evidence>
<proteinExistence type="inferred from homology"/>
<evidence type="ECO:0000313" key="21">
    <source>
        <dbReference type="EMBL" id="CAH0016841.1"/>
    </source>
</evidence>
<feature type="active site" evidence="16">
    <location>
        <position position="404"/>
    </location>
</feature>
<dbReference type="PANTHER" id="PTHR12613:SF0">
    <property type="entry name" value="ERO1-LIKE PROTEIN"/>
    <property type="match status" value="1"/>
</dbReference>
<dbReference type="AlphaFoldDB" id="A0A9N9V4F4"/>
<evidence type="ECO:0000256" key="2">
    <source>
        <dbReference type="ARBA" id="ARBA00004367"/>
    </source>
</evidence>
<feature type="disulfide bond" description="Redox-active" evidence="18">
    <location>
        <begin position="401"/>
        <end position="404"/>
    </location>
</feature>
<protein>
    <recommendedName>
        <fullName evidence="23">Endoplasmic oxidoreductin-1</fullName>
    </recommendedName>
</protein>
<sequence length="634" mass="71978">MKSASRLFYLSLFALWAPAAICSEQEDCAISPKAIVQDACASYATLDRLNAQVKPALDDLTRTTDFFSHYRLNLFNKACPFWNDEGGMCANIGCAVETLDNEEDIPEVWRAAELGKLEGPRAKHLGQSARKRHPEKPLLGELGGGVSEGCVFEYDDECDERDYCVPEDESAGSKGDYVSLLRNPERFTGYGGMGSRQVWDAIYRENCFQRSSFPHTANLGSSSPKNLAQQDFKQVLDAAARQLSNDKLEVPSGDVETNDECLEKRVFYRVVSGMHASISTHLCWDFLNQTTGEWHPNLSCYAARLHPFPDRISNLYFNYALITRAVAKLGPYLKDYTFCTGDEVEDIATRNKVLEVTDRAATVPQIFDEGLMFVNGEGPSLKEDFRNRFRNVSRIMDCVGCDKCRLWGKIQTSGYGTALKVLFEFDNAEDLPVLKRTELVALFNTHARLSSSLNALAKFRDMLQESKKEQESEETREEPGPEPEESTKEPEPEESKKQPKPEESKKQPEPEESKKEPEPEPEESKKEPEPKESMAATPNEMKEEKTMGSESTPPEKEEKKEPFRPQTITEQFKHEFGLVWDAVALITGSWYRAPAAFYHIFSSETKRFVRFWIGLPVPDRDWSFEWPSLQRDEL</sequence>
<evidence type="ECO:0000256" key="6">
    <source>
        <dbReference type="ARBA" id="ARBA00022630"/>
    </source>
</evidence>
<dbReference type="OrthoDB" id="269384at2759"/>
<keyword evidence="6" id="KW-0285">Flavoprotein</keyword>
<dbReference type="GO" id="GO:0071949">
    <property type="term" value="F:FAD binding"/>
    <property type="evidence" value="ECO:0007669"/>
    <property type="project" value="InterPro"/>
</dbReference>
<keyword evidence="8" id="KW-0256">Endoplasmic reticulum</keyword>
<dbReference type="Proteomes" id="UP000696573">
    <property type="component" value="Unassembled WGS sequence"/>
</dbReference>
<keyword evidence="7 20" id="KW-0732">Signal</keyword>
<comment type="similarity">
    <text evidence="3">Belongs to the EROs family.</text>
</comment>
<feature type="active site" description="Nucleophile" evidence="16">
    <location>
        <position position="401"/>
    </location>
</feature>
<evidence type="ECO:0000256" key="3">
    <source>
        <dbReference type="ARBA" id="ARBA00008277"/>
    </source>
</evidence>
<dbReference type="Pfam" id="PF04137">
    <property type="entry name" value="ERO1"/>
    <property type="match status" value="1"/>
</dbReference>
<dbReference type="GO" id="GO:0034975">
    <property type="term" value="P:protein folding in endoplasmic reticulum"/>
    <property type="evidence" value="ECO:0007669"/>
    <property type="project" value="InterPro"/>
</dbReference>
<evidence type="ECO:0000256" key="16">
    <source>
        <dbReference type="PIRSR" id="PIRSR017205-1"/>
    </source>
</evidence>
<evidence type="ECO:0000256" key="17">
    <source>
        <dbReference type="PIRSR" id="PIRSR017205-2"/>
    </source>
</evidence>
<dbReference type="SUPFAM" id="SSF110019">
    <property type="entry name" value="ERO1-like"/>
    <property type="match status" value="1"/>
</dbReference>
<dbReference type="PANTHER" id="PTHR12613">
    <property type="entry name" value="ERO1-RELATED"/>
    <property type="match status" value="1"/>
</dbReference>
<evidence type="ECO:0008006" key="23">
    <source>
        <dbReference type="Google" id="ProtNLM"/>
    </source>
</evidence>
<feature type="disulfide bond" description="Redox-active" evidence="18">
    <location>
        <begin position="89"/>
        <end position="94"/>
    </location>
</feature>
<feature type="compositionally biased region" description="Basic and acidic residues" evidence="19">
    <location>
        <begin position="485"/>
        <end position="532"/>
    </location>
</feature>
<feature type="binding site" evidence="17">
    <location>
        <position position="188"/>
    </location>
    <ligand>
        <name>FAD</name>
        <dbReference type="ChEBI" id="CHEBI:57692"/>
    </ligand>
</feature>
<evidence type="ECO:0000256" key="7">
    <source>
        <dbReference type="ARBA" id="ARBA00022729"/>
    </source>
</evidence>
<evidence type="ECO:0000256" key="15">
    <source>
        <dbReference type="ARBA" id="ARBA00023284"/>
    </source>
</evidence>
<name>A0A9N9V4F4_9HYPO</name>
<evidence type="ECO:0000256" key="20">
    <source>
        <dbReference type="SAM" id="SignalP"/>
    </source>
</evidence>
<feature type="compositionally biased region" description="Acidic residues" evidence="19">
    <location>
        <begin position="471"/>
        <end position="484"/>
    </location>
</feature>
<comment type="subcellular location">
    <subcellularLocation>
        <location evidence="2">Endoplasmic reticulum membrane</location>
        <topology evidence="2">Peripheral membrane protein</topology>
        <orientation evidence="2">Lumenal side</orientation>
    </subcellularLocation>
</comment>
<evidence type="ECO:0000256" key="8">
    <source>
        <dbReference type="ARBA" id="ARBA00022824"/>
    </source>
</evidence>
<evidence type="ECO:0000256" key="14">
    <source>
        <dbReference type="ARBA" id="ARBA00023180"/>
    </source>
</evidence>
<keyword evidence="10" id="KW-0249">Electron transport</keyword>